<feature type="transmembrane region" description="Helical" evidence="7">
    <location>
        <begin position="12"/>
        <end position="34"/>
    </location>
</feature>
<proteinExistence type="predicted"/>
<comment type="caution">
    <text evidence="8">The sequence shown here is derived from an EMBL/GenBank/DDBJ whole genome shotgun (WGS) entry which is preliminary data.</text>
</comment>
<keyword evidence="6" id="KW-0012">Acyltransferase</keyword>
<evidence type="ECO:0000313" key="9">
    <source>
        <dbReference type="Proteomes" id="UP000228886"/>
    </source>
</evidence>
<dbReference type="AlphaFoldDB" id="A0A2M7E9Z1"/>
<gene>
    <name evidence="8" type="ORF">COS11_01745</name>
</gene>
<dbReference type="Proteomes" id="UP000228886">
    <property type="component" value="Unassembled WGS sequence"/>
</dbReference>
<evidence type="ECO:0000256" key="6">
    <source>
        <dbReference type="ARBA" id="ARBA00023315"/>
    </source>
</evidence>
<reference evidence="9" key="1">
    <citation type="submission" date="2017-09" db="EMBL/GenBank/DDBJ databases">
        <title>Depth-based differentiation of microbial function through sediment-hosted aquifers and enrichment of novel symbionts in the deep terrestrial subsurface.</title>
        <authorList>
            <person name="Probst A.J."/>
            <person name="Ladd B."/>
            <person name="Jarett J.K."/>
            <person name="Geller-Mcgrath D.E."/>
            <person name="Sieber C.M.K."/>
            <person name="Emerson J.B."/>
            <person name="Anantharaman K."/>
            <person name="Thomas B.C."/>
            <person name="Malmstrom R."/>
            <person name="Stieglmeier M."/>
            <person name="Klingl A."/>
            <person name="Woyke T."/>
            <person name="Ryan C.M."/>
            <person name="Banfield J.F."/>
        </authorList>
    </citation>
    <scope>NUCLEOTIDE SEQUENCE [LARGE SCALE GENOMIC DNA]</scope>
</reference>
<dbReference type="PANTHER" id="PTHR30606">
    <property type="entry name" value="LIPID A BIOSYNTHESIS LAUROYL ACYLTRANSFERASE"/>
    <property type="match status" value="1"/>
</dbReference>
<evidence type="ECO:0000313" key="8">
    <source>
        <dbReference type="EMBL" id="PIV64524.1"/>
    </source>
</evidence>
<organism evidence="8 9">
    <name type="scientific">bacterium (Candidatus Ratteibacteria) CG01_land_8_20_14_3_00_40_19</name>
    <dbReference type="NCBI Taxonomy" id="2014290"/>
    <lineage>
        <taxon>Bacteria</taxon>
        <taxon>Candidatus Ratteibacteria</taxon>
    </lineage>
</organism>
<evidence type="ECO:0000256" key="2">
    <source>
        <dbReference type="ARBA" id="ARBA00022475"/>
    </source>
</evidence>
<evidence type="ECO:0000256" key="5">
    <source>
        <dbReference type="ARBA" id="ARBA00023136"/>
    </source>
</evidence>
<comment type="subcellular location">
    <subcellularLocation>
        <location evidence="1">Cell inner membrane</location>
    </subcellularLocation>
</comment>
<name>A0A2M7E9Z1_9BACT</name>
<dbReference type="PIRSF" id="PIRSF026649">
    <property type="entry name" value="MsbB"/>
    <property type="match status" value="1"/>
</dbReference>
<evidence type="ECO:0000256" key="4">
    <source>
        <dbReference type="ARBA" id="ARBA00022679"/>
    </source>
</evidence>
<protein>
    <recommendedName>
        <fullName evidence="10">Lipid A biosynthesis acyltransferase</fullName>
    </recommendedName>
</protein>
<dbReference type="GO" id="GO:0005886">
    <property type="term" value="C:plasma membrane"/>
    <property type="evidence" value="ECO:0007669"/>
    <property type="project" value="UniProtKB-SubCell"/>
</dbReference>
<keyword evidence="4" id="KW-0808">Transferase</keyword>
<evidence type="ECO:0000256" key="1">
    <source>
        <dbReference type="ARBA" id="ARBA00004533"/>
    </source>
</evidence>
<keyword evidence="2" id="KW-1003">Cell membrane</keyword>
<dbReference type="EMBL" id="PETL01000088">
    <property type="protein sequence ID" value="PIV64524.1"/>
    <property type="molecule type" value="Genomic_DNA"/>
</dbReference>
<evidence type="ECO:0000256" key="7">
    <source>
        <dbReference type="SAM" id="Phobius"/>
    </source>
</evidence>
<keyword evidence="7" id="KW-1133">Transmembrane helix</keyword>
<dbReference type="InterPro" id="IPR004960">
    <property type="entry name" value="LipA_acyltrans"/>
</dbReference>
<evidence type="ECO:0008006" key="10">
    <source>
        <dbReference type="Google" id="ProtNLM"/>
    </source>
</evidence>
<dbReference type="PANTHER" id="PTHR30606:SF10">
    <property type="entry name" value="PHOSPHATIDYLINOSITOL MANNOSIDE ACYLTRANSFERASE"/>
    <property type="match status" value="1"/>
</dbReference>
<accession>A0A2M7E9Z1</accession>
<evidence type="ECO:0000256" key="3">
    <source>
        <dbReference type="ARBA" id="ARBA00022519"/>
    </source>
</evidence>
<dbReference type="CDD" id="cd07984">
    <property type="entry name" value="LPLAT_LABLAT-like"/>
    <property type="match status" value="1"/>
</dbReference>
<keyword evidence="3" id="KW-0997">Cell inner membrane</keyword>
<dbReference type="Pfam" id="PF03279">
    <property type="entry name" value="Lip_A_acyltrans"/>
    <property type="match status" value="1"/>
</dbReference>
<dbReference type="GO" id="GO:0009247">
    <property type="term" value="P:glycolipid biosynthetic process"/>
    <property type="evidence" value="ECO:0007669"/>
    <property type="project" value="UniProtKB-ARBA"/>
</dbReference>
<dbReference type="GO" id="GO:0016746">
    <property type="term" value="F:acyltransferase activity"/>
    <property type="evidence" value="ECO:0007669"/>
    <property type="project" value="UniProtKB-KW"/>
</dbReference>
<keyword evidence="5 7" id="KW-0472">Membrane</keyword>
<keyword evidence="7" id="KW-0812">Transmembrane</keyword>
<sequence>MKRPKKLIRDFIYLVTQLIAFITSLLPPWFLYFISRILGNCGYLFLARSRNRVLSNLRIALGKEKNKRELSAIAKEQFSNIYLGFCETVKATNLSQEKFSKSIKIEGREYLEEALAKGKGIVGVCAHFGNFPLMVAGLSSAGYPVNTMVKKQSNLGMQKFLQKLRRKLKITWIEKYPLEKSLKEAMDWLKKGGLFCMLMDQYSGKGVRVDFFGYSVQTAIGAATFARRMDALALPIFCLRNPDGTHHIIIKEPIKLVRTDNVRKDIAENTASFMKIIESFIRKYPEQWFGWLNRRFR</sequence>